<gene>
    <name evidence="3" type="ORF">GCM10010990_04580</name>
</gene>
<feature type="signal peptide" evidence="2">
    <location>
        <begin position="1"/>
        <end position="30"/>
    </location>
</feature>
<keyword evidence="2" id="KW-0732">Signal</keyword>
<accession>A0A916YS47</accession>
<evidence type="ECO:0000313" key="3">
    <source>
        <dbReference type="EMBL" id="GGD58332.1"/>
    </source>
</evidence>
<keyword evidence="4" id="KW-1185">Reference proteome</keyword>
<dbReference type="RefSeq" id="WP_156521988.1">
    <property type="nucleotide sequence ID" value="NZ_BMIP01000001.1"/>
</dbReference>
<feature type="region of interest" description="Disordered" evidence="1">
    <location>
        <begin position="70"/>
        <end position="93"/>
    </location>
</feature>
<dbReference type="Proteomes" id="UP000612349">
    <property type="component" value="Unassembled WGS sequence"/>
</dbReference>
<name>A0A916YS47_9SPHN</name>
<dbReference type="AlphaFoldDB" id="A0A916YS47"/>
<evidence type="ECO:0000256" key="2">
    <source>
        <dbReference type="SAM" id="SignalP"/>
    </source>
</evidence>
<comment type="caution">
    <text evidence="3">The sequence shown here is derived from an EMBL/GenBank/DDBJ whole genome shotgun (WGS) entry which is preliminary data.</text>
</comment>
<reference evidence="3" key="1">
    <citation type="journal article" date="2014" name="Int. J. Syst. Evol. Microbiol.">
        <title>Complete genome sequence of Corynebacterium casei LMG S-19264T (=DSM 44701T), isolated from a smear-ripened cheese.</title>
        <authorList>
            <consortium name="US DOE Joint Genome Institute (JGI-PGF)"/>
            <person name="Walter F."/>
            <person name="Albersmeier A."/>
            <person name="Kalinowski J."/>
            <person name="Ruckert C."/>
        </authorList>
    </citation>
    <scope>NUCLEOTIDE SEQUENCE</scope>
    <source>
        <strain evidence="3">CGMCC 1.15360</strain>
    </source>
</reference>
<dbReference type="PROSITE" id="PS51257">
    <property type="entry name" value="PROKAR_LIPOPROTEIN"/>
    <property type="match status" value="1"/>
</dbReference>
<dbReference type="EMBL" id="BMIP01000001">
    <property type="protein sequence ID" value="GGD58332.1"/>
    <property type="molecule type" value="Genomic_DNA"/>
</dbReference>
<proteinExistence type="predicted"/>
<sequence>MADYRTSSPRLALLGAASLVLSACSSPAPVQPTRYDDLQTGRFVIVWLTGTQEAIQLDTASGKTWRLTWSTDEDGNTTPSGWTTLDGKDFPVR</sequence>
<evidence type="ECO:0000256" key="1">
    <source>
        <dbReference type="SAM" id="MobiDB-lite"/>
    </source>
</evidence>
<feature type="compositionally biased region" description="Polar residues" evidence="1">
    <location>
        <begin position="70"/>
        <end position="83"/>
    </location>
</feature>
<evidence type="ECO:0000313" key="4">
    <source>
        <dbReference type="Proteomes" id="UP000612349"/>
    </source>
</evidence>
<feature type="chain" id="PRO_5037609329" evidence="2">
    <location>
        <begin position="31"/>
        <end position="93"/>
    </location>
</feature>
<reference evidence="3" key="2">
    <citation type="submission" date="2020-09" db="EMBL/GenBank/DDBJ databases">
        <authorList>
            <person name="Sun Q."/>
            <person name="Zhou Y."/>
        </authorList>
    </citation>
    <scope>NUCLEOTIDE SEQUENCE</scope>
    <source>
        <strain evidence="3">CGMCC 1.15360</strain>
    </source>
</reference>
<protein>
    <submittedName>
        <fullName evidence="3">Uncharacterized protein</fullName>
    </submittedName>
</protein>
<organism evidence="3 4">
    <name type="scientific">Croceicoccus mobilis</name>
    <dbReference type="NCBI Taxonomy" id="1703339"/>
    <lineage>
        <taxon>Bacteria</taxon>
        <taxon>Pseudomonadati</taxon>
        <taxon>Pseudomonadota</taxon>
        <taxon>Alphaproteobacteria</taxon>
        <taxon>Sphingomonadales</taxon>
        <taxon>Erythrobacteraceae</taxon>
        <taxon>Croceicoccus</taxon>
    </lineage>
</organism>